<name>A0A151B264_9CLOT</name>
<evidence type="ECO:0000313" key="2">
    <source>
        <dbReference type="Proteomes" id="UP000075531"/>
    </source>
</evidence>
<keyword evidence="2" id="KW-1185">Reference proteome</keyword>
<evidence type="ECO:0000313" key="1">
    <source>
        <dbReference type="EMBL" id="KYH34011.1"/>
    </source>
</evidence>
<accession>A0A151B264</accession>
<sequence length="106" mass="12232">MIEPTIIGTSVNLNKAYKNFFRDKSVGFPKFKSKKSNYYSYTTNNQNGTVCIENGYIKIPKLKSMIKIKQHREFNGLIKSCTISKTPSNKYYVSILVDTETNNYLK</sequence>
<gene>
    <name evidence="1" type="ORF">CLTEP_20630</name>
</gene>
<dbReference type="Proteomes" id="UP000075531">
    <property type="component" value="Unassembled WGS sequence"/>
</dbReference>
<reference evidence="1 2" key="1">
    <citation type="submission" date="2016-02" db="EMBL/GenBank/DDBJ databases">
        <title>Genome sequence of Clostridium tepidiprofundi DSM 19306.</title>
        <authorList>
            <person name="Poehlein A."/>
            <person name="Daniel R."/>
        </authorList>
    </citation>
    <scope>NUCLEOTIDE SEQUENCE [LARGE SCALE GENOMIC DNA]</scope>
    <source>
        <strain evidence="1 2">DSM 19306</strain>
    </source>
</reference>
<dbReference type="PATRIC" id="fig|1121338.3.peg.2153"/>
<dbReference type="EMBL" id="LTBA01000029">
    <property type="protein sequence ID" value="KYH34011.1"/>
    <property type="molecule type" value="Genomic_DNA"/>
</dbReference>
<protein>
    <submittedName>
        <fullName evidence="1">Putative transposase</fullName>
    </submittedName>
</protein>
<dbReference type="AlphaFoldDB" id="A0A151B264"/>
<proteinExistence type="predicted"/>
<comment type="caution">
    <text evidence="1">The sequence shown here is derived from an EMBL/GenBank/DDBJ whole genome shotgun (WGS) entry which is preliminary data.</text>
</comment>
<dbReference type="STRING" id="1121338.CLTEP_20630"/>
<organism evidence="1 2">
    <name type="scientific">Clostridium tepidiprofundi DSM 19306</name>
    <dbReference type="NCBI Taxonomy" id="1121338"/>
    <lineage>
        <taxon>Bacteria</taxon>
        <taxon>Bacillati</taxon>
        <taxon>Bacillota</taxon>
        <taxon>Clostridia</taxon>
        <taxon>Eubacteriales</taxon>
        <taxon>Clostridiaceae</taxon>
        <taxon>Clostridium</taxon>
    </lineage>
</organism>